<feature type="region of interest" description="Disordered" evidence="2">
    <location>
        <begin position="318"/>
        <end position="351"/>
    </location>
</feature>
<dbReference type="Pfam" id="PF11740">
    <property type="entry name" value="KfrA_N"/>
    <property type="match status" value="1"/>
</dbReference>
<gene>
    <name evidence="4" type="ORF">AB4Y39_08680</name>
</gene>
<evidence type="ECO:0000259" key="3">
    <source>
        <dbReference type="Pfam" id="PF11740"/>
    </source>
</evidence>
<reference evidence="4" key="1">
    <citation type="submission" date="2024-07" db="EMBL/GenBank/DDBJ databases">
        <title>Identification and characteristics of a novel species of coltsfoot's symbiotic bacteria.</title>
        <authorList>
            <person name="Juszczyk A."/>
            <person name="Jasielczuk I."/>
            <person name="Gurgul A."/>
            <person name="Rogala M."/>
            <person name="Kowalczyk A."/>
            <person name="Szmatola T."/>
            <person name="Kosecka-Strojek M."/>
            <person name="Arent Z."/>
            <person name="Latowski D."/>
        </authorList>
    </citation>
    <scope>NUCLEOTIDE SEQUENCE</scope>
    <source>
        <strain evidence="4">Hg7Tf</strain>
    </source>
</reference>
<protein>
    <submittedName>
        <fullName evidence="4">DNA-binding protein</fullName>
    </submittedName>
</protein>
<feature type="coiled-coil region" evidence="1">
    <location>
        <begin position="279"/>
        <end position="313"/>
    </location>
</feature>
<evidence type="ECO:0000313" key="4">
    <source>
        <dbReference type="EMBL" id="XDK38727.1"/>
    </source>
</evidence>
<accession>A0AB39I528</accession>
<keyword evidence="1" id="KW-0175">Coiled coil</keyword>
<dbReference type="EMBL" id="CP162607">
    <property type="protein sequence ID" value="XDK38727.1"/>
    <property type="molecule type" value="Genomic_DNA"/>
</dbReference>
<feature type="region of interest" description="Disordered" evidence="2">
    <location>
        <begin position="156"/>
        <end position="176"/>
    </location>
</feature>
<feature type="compositionally biased region" description="Basic and acidic residues" evidence="2">
    <location>
        <begin position="156"/>
        <end position="169"/>
    </location>
</feature>
<organism evidence="4">
    <name type="scientific">Pseudomonas sp. Hg7Tf</name>
    <dbReference type="NCBI Taxonomy" id="3236988"/>
    <lineage>
        <taxon>Bacteria</taxon>
        <taxon>Pseudomonadati</taxon>
        <taxon>Pseudomonadota</taxon>
        <taxon>Gammaproteobacteria</taxon>
        <taxon>Pseudomonadales</taxon>
        <taxon>Pseudomonadaceae</taxon>
        <taxon>Pseudomonas</taxon>
    </lineage>
</organism>
<dbReference type="RefSeq" id="WP_368491720.1">
    <property type="nucleotide sequence ID" value="NZ_CP162607.1"/>
</dbReference>
<evidence type="ECO:0000256" key="2">
    <source>
        <dbReference type="SAM" id="MobiDB-lite"/>
    </source>
</evidence>
<feature type="domain" description="KfrA N-terminal DNA-binding" evidence="3">
    <location>
        <begin position="8"/>
        <end position="125"/>
    </location>
</feature>
<dbReference type="AlphaFoldDB" id="A0AB39I528"/>
<feature type="compositionally biased region" description="Basic residues" evidence="2">
    <location>
        <begin position="328"/>
        <end position="340"/>
    </location>
</feature>
<dbReference type="GO" id="GO:0003677">
    <property type="term" value="F:DNA binding"/>
    <property type="evidence" value="ECO:0007669"/>
    <property type="project" value="UniProtKB-KW"/>
</dbReference>
<evidence type="ECO:0000256" key="1">
    <source>
        <dbReference type="SAM" id="Coils"/>
    </source>
</evidence>
<proteinExistence type="predicted"/>
<name>A0AB39I528_9PSED</name>
<keyword evidence="4" id="KW-0238">DNA-binding</keyword>
<dbReference type="InterPro" id="IPR021104">
    <property type="entry name" value="KfrA_DNA-bd_N"/>
</dbReference>
<sequence>MAVGVPENDVFAAADAVLARGERPTVERVRLELGRGSPARVGALLDQWWEQLAGRLRGETRLPGLPTEVAQAFVAVWQQATTLAQGVVEQSLAGQRQVLVEEREQLAALEARAHLEVAQARQQTAGAKAACQVSEARLADLECLLRQRQEQIDDSREQREELIGQRDEAQAQQAEARQQLQVLREQAEQARDAQQRYSRDVEDRAYREIDRAREESKTLAAQLKEANGRLQTLQQSLLSGQAELTEAREQRVAALSQTQSLQDQLEQHRLAGVDASEQRHTLQQRLLQVEAELVNARERAAAAQARAEMLADQLTAANIDTLAEPPRRPGKAASKKRGAARPRITVADKQL</sequence>